<dbReference type="STRING" id="1601833.SAMN05518684_12923"/>
<keyword evidence="3" id="KW-1185">Reference proteome</keyword>
<organism evidence="2 3">
    <name type="scientific">Salipaludibacillus aurantiacus</name>
    <dbReference type="NCBI Taxonomy" id="1601833"/>
    <lineage>
        <taxon>Bacteria</taxon>
        <taxon>Bacillati</taxon>
        <taxon>Bacillota</taxon>
        <taxon>Bacilli</taxon>
        <taxon>Bacillales</taxon>
        <taxon>Bacillaceae</taxon>
    </lineage>
</organism>
<evidence type="ECO:0000313" key="3">
    <source>
        <dbReference type="Proteomes" id="UP000198571"/>
    </source>
</evidence>
<proteinExistence type="predicted"/>
<gene>
    <name evidence="2" type="ORF">SAMN05518684_12923</name>
</gene>
<evidence type="ECO:0000313" key="2">
    <source>
        <dbReference type="EMBL" id="SES42542.1"/>
    </source>
</evidence>
<dbReference type="Gene3D" id="3.30.310.70">
    <property type="entry name" value="TT1751-like domain"/>
    <property type="match status" value="1"/>
</dbReference>
<dbReference type="InterPro" id="IPR016796">
    <property type="entry name" value="UCP021774"/>
</dbReference>
<dbReference type="PANTHER" id="PTHR38342">
    <property type="entry name" value="SLR5037 PROTEIN"/>
    <property type="match status" value="1"/>
</dbReference>
<reference evidence="3" key="1">
    <citation type="submission" date="2016-10" db="EMBL/GenBank/DDBJ databases">
        <authorList>
            <person name="Varghese N."/>
            <person name="Submissions S."/>
        </authorList>
    </citation>
    <scope>NUCLEOTIDE SEQUENCE [LARGE SCALE GENOMIC DNA]</scope>
    <source>
        <strain evidence="3">S9</strain>
    </source>
</reference>
<dbReference type="Pfam" id="PF03625">
    <property type="entry name" value="DUF302"/>
    <property type="match status" value="1"/>
</dbReference>
<sequence length="128" mass="14628">MSFDYTVESSKKPVELMESLEGELKEEGFGVLWSFNVKEKLQEKGLDYNDNFHILEVCNPKDAQEILGHSKLAGYFLPCKVVVYEDEGKTYAGMPQPSTLMDFIDDTEVHKLANDVEKRMINCLEKAK</sequence>
<dbReference type="OrthoDB" id="9791067at2"/>
<accession>A0A1H9X8U1</accession>
<protein>
    <submittedName>
        <fullName evidence="2">Uncharacterized conserved protein, DUF302 family</fullName>
    </submittedName>
</protein>
<dbReference type="InterPro" id="IPR005180">
    <property type="entry name" value="DUF302"/>
</dbReference>
<dbReference type="Proteomes" id="UP000198571">
    <property type="component" value="Unassembled WGS sequence"/>
</dbReference>
<dbReference type="EMBL" id="FOGT01000029">
    <property type="protein sequence ID" value="SES42542.1"/>
    <property type="molecule type" value="Genomic_DNA"/>
</dbReference>
<name>A0A1H9X8U1_9BACI</name>
<evidence type="ECO:0000259" key="1">
    <source>
        <dbReference type="Pfam" id="PF03625"/>
    </source>
</evidence>
<dbReference type="RefSeq" id="WP_093056150.1">
    <property type="nucleotide sequence ID" value="NZ_FOGT01000029.1"/>
</dbReference>
<dbReference type="PANTHER" id="PTHR38342:SF1">
    <property type="entry name" value="SLR5037 PROTEIN"/>
    <property type="match status" value="1"/>
</dbReference>
<dbReference type="AlphaFoldDB" id="A0A1H9X8U1"/>
<feature type="domain" description="DUF302" evidence="1">
    <location>
        <begin position="35"/>
        <end position="97"/>
    </location>
</feature>
<dbReference type="PIRSF" id="PIRSF021774">
    <property type="entry name" value="UCP021774"/>
    <property type="match status" value="1"/>
</dbReference>
<dbReference type="SUPFAM" id="SSF103247">
    <property type="entry name" value="TT1751-like"/>
    <property type="match status" value="1"/>
</dbReference>
<dbReference type="InterPro" id="IPR035923">
    <property type="entry name" value="TT1751-like_sf"/>
</dbReference>
<dbReference type="CDD" id="cd14797">
    <property type="entry name" value="DUF302"/>
    <property type="match status" value="1"/>
</dbReference>